<proteinExistence type="predicted"/>
<evidence type="ECO:0000256" key="8">
    <source>
        <dbReference type="ARBA" id="ARBA00023288"/>
    </source>
</evidence>
<dbReference type="GO" id="GO:0009506">
    <property type="term" value="C:plasmodesma"/>
    <property type="evidence" value="ECO:0007669"/>
    <property type="project" value="UniProtKB-ARBA"/>
</dbReference>
<evidence type="ECO:0000256" key="3">
    <source>
        <dbReference type="ARBA" id="ARBA00022622"/>
    </source>
</evidence>
<keyword evidence="7" id="KW-0325">Glycoprotein</keyword>
<feature type="transmembrane region" description="Helical" evidence="10">
    <location>
        <begin position="6"/>
        <end position="28"/>
    </location>
</feature>
<evidence type="ECO:0000313" key="12">
    <source>
        <dbReference type="EMBL" id="MPA45492.1"/>
    </source>
</evidence>
<dbReference type="SMART" id="SM00768">
    <property type="entry name" value="X8"/>
    <property type="match status" value="1"/>
</dbReference>
<keyword evidence="3" id="KW-0336">GPI-anchor</keyword>
<evidence type="ECO:0000256" key="6">
    <source>
        <dbReference type="ARBA" id="ARBA00023157"/>
    </source>
</evidence>
<dbReference type="GO" id="GO:0005886">
    <property type="term" value="C:plasma membrane"/>
    <property type="evidence" value="ECO:0007669"/>
    <property type="project" value="UniProtKB-SubCell"/>
</dbReference>
<dbReference type="GO" id="GO:0098552">
    <property type="term" value="C:side of membrane"/>
    <property type="evidence" value="ECO:0007669"/>
    <property type="project" value="UniProtKB-KW"/>
</dbReference>
<keyword evidence="6" id="KW-1015">Disulfide bond</keyword>
<evidence type="ECO:0000256" key="9">
    <source>
        <dbReference type="SAM" id="MobiDB-lite"/>
    </source>
</evidence>
<feature type="region of interest" description="Disordered" evidence="9">
    <location>
        <begin position="100"/>
        <end position="233"/>
    </location>
</feature>
<keyword evidence="2" id="KW-1003">Cell membrane</keyword>
<evidence type="ECO:0000256" key="4">
    <source>
        <dbReference type="ARBA" id="ARBA00022729"/>
    </source>
</evidence>
<dbReference type="Gene3D" id="1.20.58.1040">
    <property type="match status" value="1"/>
</dbReference>
<protein>
    <recommendedName>
        <fullName evidence="11">X8 domain-containing protein</fullName>
    </recommendedName>
</protein>
<dbReference type="PANTHER" id="PTHR31044:SF28">
    <property type="entry name" value="CARBOHYDRATE-BINDING X8 DOMAIN SUPERFAMILY PROTEIN"/>
    <property type="match status" value="1"/>
</dbReference>
<reference evidence="12" key="1">
    <citation type="submission" date="2019-08" db="EMBL/GenBank/DDBJ databases">
        <title>Reference gene set and small RNA set construction with multiple tissues from Davidia involucrata Baill.</title>
        <authorList>
            <person name="Yang H."/>
            <person name="Zhou C."/>
            <person name="Li G."/>
            <person name="Wang J."/>
            <person name="Gao P."/>
            <person name="Wang M."/>
            <person name="Wang R."/>
            <person name="Zhao Y."/>
        </authorList>
    </citation>
    <scope>NUCLEOTIDE SEQUENCE</scope>
    <source>
        <tissue evidence="12">Mixed with DoveR01_LX</tissue>
    </source>
</reference>
<evidence type="ECO:0000256" key="1">
    <source>
        <dbReference type="ARBA" id="ARBA00004609"/>
    </source>
</evidence>
<sequence>METSRVPITNLCILGLYLCVAAISFTHCDARRPMQLFKGPTHPRSSIVRTTKKIKVLKRFDMDLPLDSSNSQPYGVSSPFSLPPYDSLAPIPLPENTPPFCLYPPFTPQPPSTTIPTPSTGGGYTPTPSTPPTLPIQSPPSSPGGGIVPSPPEIVPNPPSNVPGPPEYIPNPPIISVPSPTQPVLSPPYKEPSPPTHTPNPKNPSPSTGTGFSPSPPIFLPPVVYPPPTGPPPPHTSPSIPLWCVAKPSVPEPIIQEAMNYACGSGADCDSILPNGSCFEPNTVIAHASYAFNSYWQRTRVAGGTCEFGGAAMLVSVDPSNDGCHFIYY</sequence>
<feature type="domain" description="X8" evidence="11">
    <location>
        <begin position="242"/>
        <end position="326"/>
    </location>
</feature>
<evidence type="ECO:0000256" key="10">
    <source>
        <dbReference type="SAM" id="Phobius"/>
    </source>
</evidence>
<evidence type="ECO:0000256" key="2">
    <source>
        <dbReference type="ARBA" id="ARBA00022475"/>
    </source>
</evidence>
<dbReference type="EMBL" id="GHES01014933">
    <property type="protein sequence ID" value="MPA45492.1"/>
    <property type="molecule type" value="Transcribed_RNA"/>
</dbReference>
<evidence type="ECO:0000256" key="5">
    <source>
        <dbReference type="ARBA" id="ARBA00023136"/>
    </source>
</evidence>
<dbReference type="InterPro" id="IPR044788">
    <property type="entry name" value="X8_dom_prot"/>
</dbReference>
<feature type="compositionally biased region" description="Pro residues" evidence="9">
    <location>
        <begin position="100"/>
        <end position="113"/>
    </location>
</feature>
<comment type="subcellular location">
    <subcellularLocation>
        <location evidence="1">Cell membrane</location>
        <topology evidence="1">Lipid-anchor</topology>
        <topology evidence="1">GPI-anchor</topology>
    </subcellularLocation>
</comment>
<dbReference type="FunFam" id="1.20.58.1040:FF:000001">
    <property type="entry name" value="Glucan endo-1,3-beta-glucosidase 4"/>
    <property type="match status" value="1"/>
</dbReference>
<dbReference type="PRINTS" id="PR01217">
    <property type="entry name" value="PRICHEXTENSN"/>
</dbReference>
<gene>
    <name evidence="12" type="ORF">Din_014933</name>
</gene>
<dbReference type="AlphaFoldDB" id="A0A5B6ZM48"/>
<evidence type="ECO:0000256" key="7">
    <source>
        <dbReference type="ARBA" id="ARBA00023180"/>
    </source>
</evidence>
<keyword evidence="8" id="KW-0449">Lipoprotein</keyword>
<dbReference type="InterPro" id="IPR012946">
    <property type="entry name" value="X8"/>
</dbReference>
<keyword evidence="10" id="KW-1133">Transmembrane helix</keyword>
<dbReference type="Pfam" id="PF07983">
    <property type="entry name" value="X8"/>
    <property type="match status" value="1"/>
</dbReference>
<evidence type="ECO:0000259" key="11">
    <source>
        <dbReference type="SMART" id="SM00768"/>
    </source>
</evidence>
<keyword evidence="5 10" id="KW-0472">Membrane</keyword>
<feature type="compositionally biased region" description="Pro residues" evidence="9">
    <location>
        <begin position="128"/>
        <end position="142"/>
    </location>
</feature>
<feature type="compositionally biased region" description="Pro residues" evidence="9">
    <location>
        <begin position="214"/>
        <end position="233"/>
    </location>
</feature>
<keyword evidence="10" id="KW-0812">Transmembrane</keyword>
<accession>A0A5B6ZM48</accession>
<organism evidence="12">
    <name type="scientific">Davidia involucrata</name>
    <name type="common">Dove tree</name>
    <dbReference type="NCBI Taxonomy" id="16924"/>
    <lineage>
        <taxon>Eukaryota</taxon>
        <taxon>Viridiplantae</taxon>
        <taxon>Streptophyta</taxon>
        <taxon>Embryophyta</taxon>
        <taxon>Tracheophyta</taxon>
        <taxon>Spermatophyta</taxon>
        <taxon>Magnoliopsida</taxon>
        <taxon>eudicotyledons</taxon>
        <taxon>Gunneridae</taxon>
        <taxon>Pentapetalae</taxon>
        <taxon>asterids</taxon>
        <taxon>Cornales</taxon>
        <taxon>Nyssaceae</taxon>
        <taxon>Davidia</taxon>
    </lineage>
</organism>
<feature type="compositionally biased region" description="Pro residues" evidence="9">
    <location>
        <begin position="185"/>
        <end position="204"/>
    </location>
</feature>
<feature type="compositionally biased region" description="Pro residues" evidence="9">
    <location>
        <begin position="149"/>
        <end position="175"/>
    </location>
</feature>
<name>A0A5B6ZM48_DAVIN</name>
<dbReference type="PANTHER" id="PTHR31044">
    <property type="entry name" value="BETA-1,3 GLUCANASE"/>
    <property type="match status" value="1"/>
</dbReference>
<keyword evidence="4" id="KW-0732">Signal</keyword>